<dbReference type="PANTHER" id="PTHR33221:SF15">
    <property type="entry name" value="HTH-TYPE TRANSCRIPTIONAL REGULATOR YWGB-RELATED"/>
    <property type="match status" value="1"/>
</dbReference>
<dbReference type="PROSITE" id="PS51197">
    <property type="entry name" value="HTH_RRF2_2"/>
    <property type="match status" value="1"/>
</dbReference>
<dbReference type="Pfam" id="PF02082">
    <property type="entry name" value="Rrf2"/>
    <property type="match status" value="1"/>
</dbReference>
<dbReference type="OrthoDB" id="213028at2"/>
<dbReference type="PANTHER" id="PTHR33221">
    <property type="entry name" value="WINGED HELIX-TURN-HELIX TRANSCRIPTIONAL REGULATOR, RRF2 FAMILY"/>
    <property type="match status" value="1"/>
</dbReference>
<evidence type="ECO:0000313" key="1">
    <source>
        <dbReference type="EMBL" id="CFX80445.1"/>
    </source>
</evidence>
<gene>
    <name evidence="1" type="ORF">1903</name>
</gene>
<dbReference type="Proteomes" id="UP000045545">
    <property type="component" value="Unassembled WGS sequence"/>
</dbReference>
<dbReference type="InterPro" id="IPR036390">
    <property type="entry name" value="WH_DNA-bd_sf"/>
</dbReference>
<dbReference type="Gene3D" id="1.10.10.10">
    <property type="entry name" value="Winged helix-like DNA-binding domain superfamily/Winged helix DNA-binding domain"/>
    <property type="match status" value="1"/>
</dbReference>
<dbReference type="InterPro" id="IPR000944">
    <property type="entry name" value="Tscrpt_reg_Rrf2"/>
</dbReference>
<dbReference type="SUPFAM" id="SSF46785">
    <property type="entry name" value="Winged helix' DNA-binding domain"/>
    <property type="match status" value="1"/>
</dbReference>
<dbReference type="GO" id="GO:0003700">
    <property type="term" value="F:DNA-binding transcription factor activity"/>
    <property type="evidence" value="ECO:0007669"/>
    <property type="project" value="TreeGrafter"/>
</dbReference>
<accession>A0A0E4C929</accession>
<dbReference type="GO" id="GO:0005829">
    <property type="term" value="C:cytosol"/>
    <property type="evidence" value="ECO:0007669"/>
    <property type="project" value="TreeGrafter"/>
</dbReference>
<dbReference type="AlphaFoldDB" id="A0A0E4C929"/>
<proteinExistence type="predicted"/>
<keyword evidence="2" id="KW-1185">Reference proteome</keyword>
<organism evidence="1 2">
    <name type="scientific">Syntrophomonas zehnderi OL-4</name>
    <dbReference type="NCBI Taxonomy" id="690567"/>
    <lineage>
        <taxon>Bacteria</taxon>
        <taxon>Bacillati</taxon>
        <taxon>Bacillota</taxon>
        <taxon>Clostridia</taxon>
        <taxon>Eubacteriales</taxon>
        <taxon>Syntrophomonadaceae</taxon>
        <taxon>Syntrophomonas</taxon>
    </lineage>
</organism>
<reference evidence="1 2" key="1">
    <citation type="submission" date="2015-03" db="EMBL/GenBank/DDBJ databases">
        <authorList>
            <person name="Murphy D."/>
        </authorList>
    </citation>
    <scope>NUCLEOTIDE SEQUENCE [LARGE SCALE GENOMIC DNA]</scope>
    <source>
        <strain evidence="1 2">OL-4</strain>
    </source>
</reference>
<dbReference type="STRING" id="690567.1903"/>
<name>A0A0E4C929_9FIRM</name>
<dbReference type="InterPro" id="IPR036388">
    <property type="entry name" value="WH-like_DNA-bd_sf"/>
</dbReference>
<dbReference type="EMBL" id="CGIH01000031">
    <property type="protein sequence ID" value="CFX80445.1"/>
    <property type="molecule type" value="Genomic_DNA"/>
</dbReference>
<dbReference type="FunFam" id="1.10.10.10:FF:000138">
    <property type="entry name" value="Rrf2 family transcriptional regulator"/>
    <property type="match status" value="1"/>
</dbReference>
<dbReference type="RefSeq" id="WP_046498160.1">
    <property type="nucleotide sequence ID" value="NZ_CGIH01000031.1"/>
</dbReference>
<evidence type="ECO:0000313" key="2">
    <source>
        <dbReference type="Proteomes" id="UP000045545"/>
    </source>
</evidence>
<protein>
    <submittedName>
        <fullName evidence="1">Transcription regulator Rrf2-like</fullName>
    </submittedName>
</protein>
<sequence>MQLSSRFPVAVQILIIIAWCPEDVKITSELMARSVNTNPALIRRILGYLKNAGLVNVAAGTGGTTLTRDAEKITLLDIYRAVELTNQSRLFGLHETTNSECPIGRNINEVLTPHLEQARMALEASLEEVTIEQLKKEFPPFNLAFWKNIMPSAINRL</sequence>